<reference evidence="2" key="1">
    <citation type="submission" date="2011-11" db="EMBL/GenBank/DDBJ databases">
        <title>Complete sequence of Desulfosporosinus orientis DSM 765.</title>
        <authorList>
            <person name="Lucas S."/>
            <person name="Han J."/>
            <person name="Lapidus A."/>
            <person name="Cheng J.-F."/>
            <person name="Goodwin L."/>
            <person name="Pitluck S."/>
            <person name="Peters L."/>
            <person name="Ovchinnikova G."/>
            <person name="Teshima H."/>
            <person name="Detter J.C."/>
            <person name="Han C."/>
            <person name="Tapia R."/>
            <person name="Land M."/>
            <person name="Hauser L."/>
            <person name="Kyrpides N."/>
            <person name="Ivanova N."/>
            <person name="Pagani I."/>
            <person name="Pester M."/>
            <person name="Spring S."/>
            <person name="Ollivier B."/>
            <person name="Rattei T."/>
            <person name="Klenk H.-P."/>
            <person name="Wagner M."/>
            <person name="Loy A."/>
            <person name="Woyke T."/>
        </authorList>
    </citation>
    <scope>NUCLEOTIDE SEQUENCE [LARGE SCALE GENOMIC DNA]</scope>
    <source>
        <strain evidence="2">ATCC 19365 / DSM 765 / NCIMB 8382 / VKM B-1628</strain>
    </source>
</reference>
<dbReference type="STRING" id="768706.Desor_1474"/>
<dbReference type="AlphaFoldDB" id="G7WAS0"/>
<accession>G7WAS0</accession>
<dbReference type="Proteomes" id="UP000006346">
    <property type="component" value="Chromosome"/>
</dbReference>
<dbReference type="RefSeq" id="WP_014183950.1">
    <property type="nucleotide sequence ID" value="NC_016584.1"/>
</dbReference>
<reference evidence="1 2" key="2">
    <citation type="journal article" date="2012" name="J. Bacteriol.">
        <title>Complete genome sequences of Desulfosporosinus orientis DSM765T, Desulfosporosinus youngiae DSM17734T, Desulfosporosinus meridiei DSM13257T, and Desulfosporosinus acidiphilus DSM22704T.</title>
        <authorList>
            <person name="Pester M."/>
            <person name="Brambilla E."/>
            <person name="Alazard D."/>
            <person name="Rattei T."/>
            <person name="Weinmaier T."/>
            <person name="Han J."/>
            <person name="Lucas S."/>
            <person name="Lapidus A."/>
            <person name="Cheng J.F."/>
            <person name="Goodwin L."/>
            <person name="Pitluck S."/>
            <person name="Peters L."/>
            <person name="Ovchinnikova G."/>
            <person name="Teshima H."/>
            <person name="Detter J.C."/>
            <person name="Han C.S."/>
            <person name="Tapia R."/>
            <person name="Land M.L."/>
            <person name="Hauser L."/>
            <person name="Kyrpides N.C."/>
            <person name="Ivanova N.N."/>
            <person name="Pagani I."/>
            <person name="Huntmann M."/>
            <person name="Wei C.L."/>
            <person name="Davenport K.W."/>
            <person name="Daligault H."/>
            <person name="Chain P.S."/>
            <person name="Chen A."/>
            <person name="Mavromatis K."/>
            <person name="Markowitz V."/>
            <person name="Szeto E."/>
            <person name="Mikhailova N."/>
            <person name="Pati A."/>
            <person name="Wagner M."/>
            <person name="Woyke T."/>
            <person name="Ollivier B."/>
            <person name="Klenk H.P."/>
            <person name="Spring S."/>
            <person name="Loy A."/>
        </authorList>
    </citation>
    <scope>NUCLEOTIDE SEQUENCE [LARGE SCALE GENOMIC DNA]</scope>
    <source>
        <strain evidence="2">ATCC 19365 / DSM 765 / NCIMB 8382 / VKM B-1628</strain>
    </source>
</reference>
<protein>
    <submittedName>
        <fullName evidence="1">Uncharacterized protein</fullName>
    </submittedName>
</protein>
<dbReference type="KEGG" id="dor:Desor_1474"/>
<proteinExistence type="predicted"/>
<keyword evidence="2" id="KW-1185">Reference proteome</keyword>
<gene>
    <name evidence="1" type="ordered locus">Desor_1474</name>
</gene>
<dbReference type="PATRIC" id="fig|768706.3.peg.1462"/>
<dbReference type="HOGENOM" id="CLU_194397_0_0_9"/>
<evidence type="ECO:0000313" key="2">
    <source>
        <dbReference type="Proteomes" id="UP000006346"/>
    </source>
</evidence>
<sequence>MINNDYEHVQEWIAYRIQKLDQIEVKLMKMKQLAEFARDYKLSDKQIESINAKILNFQKEIIALDDQSKTFWSNAH</sequence>
<name>G7WAS0_DESOD</name>
<organism evidence="1 2">
    <name type="scientific">Desulfosporosinus orientis (strain ATCC 19365 / DSM 765 / NCIMB 8382 / VKM B-1628 / Singapore I)</name>
    <name type="common">Desulfotomaculum orientis</name>
    <dbReference type="NCBI Taxonomy" id="768706"/>
    <lineage>
        <taxon>Bacteria</taxon>
        <taxon>Bacillati</taxon>
        <taxon>Bacillota</taxon>
        <taxon>Clostridia</taxon>
        <taxon>Eubacteriales</taxon>
        <taxon>Desulfitobacteriaceae</taxon>
        <taxon>Desulfosporosinus</taxon>
    </lineage>
</organism>
<dbReference type="EMBL" id="CP003108">
    <property type="protein sequence ID" value="AET67131.1"/>
    <property type="molecule type" value="Genomic_DNA"/>
</dbReference>
<evidence type="ECO:0000313" key="1">
    <source>
        <dbReference type="EMBL" id="AET67131.1"/>
    </source>
</evidence>
<dbReference type="eggNOG" id="ENOG502ZQUI">
    <property type="taxonomic scope" value="Bacteria"/>
</dbReference>